<dbReference type="EMBL" id="JAVXUP010000319">
    <property type="protein sequence ID" value="KAK3031074.1"/>
    <property type="molecule type" value="Genomic_DNA"/>
</dbReference>
<evidence type="ECO:0000313" key="1">
    <source>
        <dbReference type="EMBL" id="KAK3031074.1"/>
    </source>
</evidence>
<dbReference type="Proteomes" id="UP001188597">
    <property type="component" value="Unassembled WGS sequence"/>
</dbReference>
<comment type="caution">
    <text evidence="1">The sequence shown here is derived from an EMBL/GenBank/DDBJ whole genome shotgun (WGS) entry which is preliminary data.</text>
</comment>
<reference evidence="1" key="1">
    <citation type="submission" date="2022-12" db="EMBL/GenBank/DDBJ databases">
        <title>Draft genome assemblies for two species of Escallonia (Escalloniales).</title>
        <authorList>
            <person name="Chanderbali A."/>
            <person name="Dervinis C."/>
            <person name="Anghel I."/>
            <person name="Soltis D."/>
            <person name="Soltis P."/>
            <person name="Zapata F."/>
        </authorList>
    </citation>
    <scope>NUCLEOTIDE SEQUENCE</scope>
    <source>
        <strain evidence="1">UCBG64.0493</strain>
        <tissue evidence="1">Leaf</tissue>
    </source>
</reference>
<proteinExistence type="predicted"/>
<sequence>MLLPESPPAMESGRMTHKNRVPLFTTPCQNSMCWSFVMTARLPKLILLEEDVDEDVLPASLDFSCACTGPMVTGAAECWKITSPEKTFHAGYTRDRRVQVISYKQSLTPLISSEKWRMKKGKSRHTSEGKFPCLNEFGKTERKPEKASAQSPAVKNWDSDLVSNITSETQNSISYNTCHRPARCQYIFFEQWLGYSLHGIKQLHELVTGTRVVFR</sequence>
<gene>
    <name evidence="1" type="ORF">RJ639_035105</name>
</gene>
<evidence type="ECO:0000313" key="2">
    <source>
        <dbReference type="Proteomes" id="UP001188597"/>
    </source>
</evidence>
<dbReference type="AlphaFoldDB" id="A0AA88WQE6"/>
<protein>
    <submittedName>
        <fullName evidence="1">Uncharacterized protein</fullName>
    </submittedName>
</protein>
<keyword evidence="2" id="KW-1185">Reference proteome</keyword>
<organism evidence="1 2">
    <name type="scientific">Escallonia herrerae</name>
    <dbReference type="NCBI Taxonomy" id="1293975"/>
    <lineage>
        <taxon>Eukaryota</taxon>
        <taxon>Viridiplantae</taxon>
        <taxon>Streptophyta</taxon>
        <taxon>Embryophyta</taxon>
        <taxon>Tracheophyta</taxon>
        <taxon>Spermatophyta</taxon>
        <taxon>Magnoliopsida</taxon>
        <taxon>eudicotyledons</taxon>
        <taxon>Gunneridae</taxon>
        <taxon>Pentapetalae</taxon>
        <taxon>asterids</taxon>
        <taxon>campanulids</taxon>
        <taxon>Escalloniales</taxon>
        <taxon>Escalloniaceae</taxon>
        <taxon>Escallonia</taxon>
    </lineage>
</organism>
<accession>A0AA88WQE6</accession>
<name>A0AA88WQE6_9ASTE</name>